<reference evidence="1" key="1">
    <citation type="submission" date="2020-01" db="EMBL/GenBank/DDBJ databases">
        <authorList>
            <person name="Meier V. D."/>
            <person name="Meier V D."/>
        </authorList>
    </citation>
    <scope>NUCLEOTIDE SEQUENCE</scope>
    <source>
        <strain evidence="1">HLG_WM_MAG_09</strain>
    </source>
</reference>
<name>A0A6S6UKN7_9GAMM</name>
<sequence>MTMLQINSAIELDQVLEGIKKTRHTRAGRLFCTGQHGSGQAKSP</sequence>
<evidence type="ECO:0000313" key="1">
    <source>
        <dbReference type="EMBL" id="CAA6830547.1"/>
    </source>
</evidence>
<dbReference type="EMBL" id="CACVAT010000599">
    <property type="protein sequence ID" value="CAA6830547.1"/>
    <property type="molecule type" value="Genomic_DNA"/>
</dbReference>
<protein>
    <submittedName>
        <fullName evidence="1">Uncharacterized protein</fullName>
    </submittedName>
</protein>
<accession>A0A6S6UKN7</accession>
<dbReference type="AlphaFoldDB" id="A0A6S6UKN7"/>
<organism evidence="1">
    <name type="scientific">uncultured Thiotrichaceae bacterium</name>
    <dbReference type="NCBI Taxonomy" id="298394"/>
    <lineage>
        <taxon>Bacteria</taxon>
        <taxon>Pseudomonadati</taxon>
        <taxon>Pseudomonadota</taxon>
        <taxon>Gammaproteobacteria</taxon>
        <taxon>Thiotrichales</taxon>
        <taxon>Thiotrichaceae</taxon>
        <taxon>environmental samples</taxon>
    </lineage>
</organism>
<gene>
    <name evidence="1" type="ORF">HELGO_WM25747</name>
</gene>
<proteinExistence type="predicted"/>